<keyword evidence="17" id="KW-1185">Reference proteome</keyword>
<keyword evidence="6 12" id="KW-0862">Zinc</keyword>
<evidence type="ECO:0000313" key="16">
    <source>
        <dbReference type="EnsemblMetazoa" id="ADIR014169-PA"/>
    </source>
</evidence>
<dbReference type="Gene3D" id="3.30.160.60">
    <property type="entry name" value="Classic Zinc Finger"/>
    <property type="match status" value="4"/>
</dbReference>
<dbReference type="GO" id="GO:0005634">
    <property type="term" value="C:nucleus"/>
    <property type="evidence" value="ECO:0007669"/>
    <property type="project" value="UniProtKB-SubCell"/>
</dbReference>
<dbReference type="AlphaFoldDB" id="A0A182NW89"/>
<feature type="domain" description="ZAD" evidence="15">
    <location>
        <begin position="5"/>
        <end position="77"/>
    </location>
</feature>
<reference evidence="16" key="2">
    <citation type="submission" date="2020-05" db="UniProtKB">
        <authorList>
            <consortium name="EnsemblMetazoa"/>
        </authorList>
    </citation>
    <scope>IDENTIFICATION</scope>
    <source>
        <strain evidence="16">WRAIR2</strain>
    </source>
</reference>
<evidence type="ECO:0000256" key="2">
    <source>
        <dbReference type="ARBA" id="ARBA00006991"/>
    </source>
</evidence>
<dbReference type="Gene3D" id="3.40.1800.20">
    <property type="match status" value="1"/>
</dbReference>
<evidence type="ECO:0000256" key="3">
    <source>
        <dbReference type="ARBA" id="ARBA00022723"/>
    </source>
</evidence>
<dbReference type="FunFam" id="3.30.160.60:FF:001370">
    <property type="entry name" value="Zinc finger protein"/>
    <property type="match status" value="1"/>
</dbReference>
<evidence type="ECO:0000256" key="5">
    <source>
        <dbReference type="ARBA" id="ARBA00022771"/>
    </source>
</evidence>
<dbReference type="GO" id="GO:0000981">
    <property type="term" value="F:DNA-binding transcription factor activity, RNA polymerase II-specific"/>
    <property type="evidence" value="ECO:0007669"/>
    <property type="project" value="TreeGrafter"/>
</dbReference>
<keyword evidence="7" id="KW-0805">Transcription regulation</keyword>
<evidence type="ECO:0000256" key="8">
    <source>
        <dbReference type="ARBA" id="ARBA00023125"/>
    </source>
</evidence>
<keyword evidence="3 12" id="KW-0479">Metal-binding</keyword>
<feature type="binding site" evidence="12">
    <location>
        <position position="53"/>
    </location>
    <ligand>
        <name>Zn(2+)</name>
        <dbReference type="ChEBI" id="CHEBI:29105"/>
    </ligand>
</feature>
<feature type="domain" description="C2H2-type" evidence="14">
    <location>
        <begin position="245"/>
        <end position="273"/>
    </location>
</feature>
<reference evidence="17" key="1">
    <citation type="submission" date="2013-03" db="EMBL/GenBank/DDBJ databases">
        <title>The Genome Sequence of Anopheles dirus WRAIR2.</title>
        <authorList>
            <consortium name="The Broad Institute Genomics Platform"/>
            <person name="Neafsey D.E."/>
            <person name="Walton C."/>
            <person name="Walker B."/>
            <person name="Young S.K."/>
            <person name="Zeng Q."/>
            <person name="Gargeya S."/>
            <person name="Fitzgerald M."/>
            <person name="Haas B."/>
            <person name="Abouelleil A."/>
            <person name="Allen A.W."/>
            <person name="Alvarado L."/>
            <person name="Arachchi H.M."/>
            <person name="Berlin A.M."/>
            <person name="Chapman S.B."/>
            <person name="Gainer-Dewar J."/>
            <person name="Goldberg J."/>
            <person name="Griggs A."/>
            <person name="Gujja S."/>
            <person name="Hansen M."/>
            <person name="Howarth C."/>
            <person name="Imamovic A."/>
            <person name="Ireland A."/>
            <person name="Larimer J."/>
            <person name="McCowan C."/>
            <person name="Murphy C."/>
            <person name="Pearson M."/>
            <person name="Poon T.W."/>
            <person name="Priest M."/>
            <person name="Roberts A."/>
            <person name="Saif S."/>
            <person name="Shea T."/>
            <person name="Sisk P."/>
            <person name="Sykes S."/>
            <person name="Wortman J."/>
            <person name="Nusbaum C."/>
            <person name="Birren B."/>
        </authorList>
    </citation>
    <scope>NUCLEOTIDE SEQUENCE [LARGE SCALE GENOMIC DNA]</scope>
    <source>
        <strain evidence="17">WRAIR2</strain>
    </source>
</reference>
<feature type="compositionally biased region" description="Basic and acidic residues" evidence="13">
    <location>
        <begin position="112"/>
        <end position="124"/>
    </location>
</feature>
<feature type="domain" description="C2H2-type" evidence="14">
    <location>
        <begin position="331"/>
        <end position="358"/>
    </location>
</feature>
<evidence type="ECO:0000256" key="9">
    <source>
        <dbReference type="ARBA" id="ARBA00023163"/>
    </source>
</evidence>
<dbReference type="Proteomes" id="UP000075884">
    <property type="component" value="Unassembled WGS sequence"/>
</dbReference>
<keyword evidence="8" id="KW-0238">DNA-binding</keyword>
<evidence type="ECO:0000256" key="1">
    <source>
        <dbReference type="ARBA" id="ARBA00004123"/>
    </source>
</evidence>
<evidence type="ECO:0000256" key="7">
    <source>
        <dbReference type="ARBA" id="ARBA00023015"/>
    </source>
</evidence>
<dbReference type="FunFam" id="3.30.160.60:FF:001289">
    <property type="entry name" value="Zinc finger protein 574"/>
    <property type="match status" value="1"/>
</dbReference>
<feature type="binding site" evidence="12">
    <location>
        <position position="50"/>
    </location>
    <ligand>
        <name>Zn(2+)</name>
        <dbReference type="ChEBI" id="CHEBI:29105"/>
    </ligand>
</feature>
<dbReference type="PANTHER" id="PTHR24379:SF124">
    <property type="entry name" value="ZINC FINGER PROTEIN"/>
    <property type="match status" value="1"/>
</dbReference>
<keyword evidence="10" id="KW-0539">Nucleus</keyword>
<dbReference type="Pfam" id="PF07776">
    <property type="entry name" value="zf-AD"/>
    <property type="match status" value="1"/>
</dbReference>
<dbReference type="PANTHER" id="PTHR24379">
    <property type="entry name" value="KRAB AND ZINC FINGER DOMAIN-CONTAINING"/>
    <property type="match status" value="1"/>
</dbReference>
<dbReference type="Pfam" id="PF00096">
    <property type="entry name" value="zf-C2H2"/>
    <property type="match status" value="4"/>
</dbReference>
<proteinExistence type="inferred from homology"/>
<comment type="subcellular location">
    <subcellularLocation>
        <location evidence="1">Nucleus</location>
    </subcellularLocation>
</comment>
<protein>
    <recommendedName>
        <fullName evidence="18">Protein krueppel</fullName>
    </recommendedName>
</protein>
<dbReference type="SMART" id="SM00355">
    <property type="entry name" value="ZnF_C2H2"/>
    <property type="match status" value="6"/>
</dbReference>
<dbReference type="STRING" id="7168.A0A182NW89"/>
<feature type="region of interest" description="Disordered" evidence="13">
    <location>
        <begin position="112"/>
        <end position="189"/>
    </location>
</feature>
<feature type="binding site" evidence="12">
    <location>
        <position position="10"/>
    </location>
    <ligand>
        <name>Zn(2+)</name>
        <dbReference type="ChEBI" id="CHEBI:29105"/>
    </ligand>
</feature>
<evidence type="ECO:0000259" key="14">
    <source>
        <dbReference type="PROSITE" id="PS50157"/>
    </source>
</evidence>
<evidence type="ECO:0000256" key="4">
    <source>
        <dbReference type="ARBA" id="ARBA00022737"/>
    </source>
</evidence>
<evidence type="ECO:0000256" key="12">
    <source>
        <dbReference type="PROSITE-ProRule" id="PRU01263"/>
    </source>
</evidence>
<comment type="similarity">
    <text evidence="2">Belongs to the krueppel C2H2-type zinc-finger protein family.</text>
</comment>
<evidence type="ECO:0000256" key="6">
    <source>
        <dbReference type="ARBA" id="ARBA00022833"/>
    </source>
</evidence>
<dbReference type="PROSITE" id="PS00028">
    <property type="entry name" value="ZINC_FINGER_C2H2_1"/>
    <property type="match status" value="5"/>
</dbReference>
<feature type="domain" description="C2H2-type" evidence="14">
    <location>
        <begin position="303"/>
        <end position="330"/>
    </location>
</feature>
<evidence type="ECO:0000256" key="11">
    <source>
        <dbReference type="PROSITE-ProRule" id="PRU00042"/>
    </source>
</evidence>
<dbReference type="PROSITE" id="PS50157">
    <property type="entry name" value="ZINC_FINGER_C2H2_2"/>
    <property type="match status" value="5"/>
</dbReference>
<dbReference type="GO" id="GO:0008270">
    <property type="term" value="F:zinc ion binding"/>
    <property type="evidence" value="ECO:0007669"/>
    <property type="project" value="UniProtKB-UniRule"/>
</dbReference>
<dbReference type="SUPFAM" id="SSF57667">
    <property type="entry name" value="beta-beta-alpha zinc fingers"/>
    <property type="match status" value="3"/>
</dbReference>
<feature type="domain" description="C2H2-type" evidence="14">
    <location>
        <begin position="274"/>
        <end position="302"/>
    </location>
</feature>
<dbReference type="GO" id="GO:0000977">
    <property type="term" value="F:RNA polymerase II transcription regulatory region sequence-specific DNA binding"/>
    <property type="evidence" value="ECO:0007669"/>
    <property type="project" value="TreeGrafter"/>
</dbReference>
<evidence type="ECO:0008006" key="18">
    <source>
        <dbReference type="Google" id="ProtNLM"/>
    </source>
</evidence>
<dbReference type="InterPro" id="IPR012934">
    <property type="entry name" value="Znf_AD"/>
</dbReference>
<dbReference type="PROSITE" id="PS51915">
    <property type="entry name" value="ZAD"/>
    <property type="match status" value="1"/>
</dbReference>
<keyword evidence="9" id="KW-0804">Transcription</keyword>
<dbReference type="SMART" id="SM00868">
    <property type="entry name" value="zf-AD"/>
    <property type="match status" value="1"/>
</dbReference>
<feature type="domain" description="C2H2-type" evidence="14">
    <location>
        <begin position="216"/>
        <end position="244"/>
    </location>
</feature>
<dbReference type="VEuPathDB" id="VectorBase:ADIR014169"/>
<accession>A0A182NW89</accession>
<evidence type="ECO:0000259" key="15">
    <source>
        <dbReference type="PROSITE" id="PS51915"/>
    </source>
</evidence>
<evidence type="ECO:0000256" key="10">
    <source>
        <dbReference type="ARBA" id="ARBA00023242"/>
    </source>
</evidence>
<dbReference type="SUPFAM" id="SSF57716">
    <property type="entry name" value="Glucocorticoid receptor-like (DNA-binding domain)"/>
    <property type="match status" value="1"/>
</dbReference>
<feature type="compositionally biased region" description="Basic residues" evidence="13">
    <location>
        <begin position="145"/>
        <end position="159"/>
    </location>
</feature>
<evidence type="ECO:0000313" key="17">
    <source>
        <dbReference type="Proteomes" id="UP000075884"/>
    </source>
</evidence>
<dbReference type="InterPro" id="IPR013087">
    <property type="entry name" value="Znf_C2H2_type"/>
</dbReference>
<sequence length="378" mass="43987">MSSLNVCRLCLVESSASFAVLTKTSTLVETIYKATSIQVLSNETDNVLLCENCQFQLTQFESFRELCLQNDEIYRQRLADESHIKTENASDDELNDIKMVIVRVDETQQRELIDESELHLMKEEQPDDTEESDHTNTNVPNASLKKSKPRAARIRKKHKIIDEEPQIEPDDTRVEQSKRPNPPTTRSSCAECGKMIRNCNMKRHLESHDPVVTPQYSCAHCGKHYRNSHLLKAHINSNHTFEQKYDCNECGKFYYSPKSLKVHFNEKHSLEERFKCKECGEKFTSFSKKKLHFLKEHTNEKRYTCQFCGKGFKIGHDLTLHVRTHTGEKPFACDICGKKFSKSYNVVIHKKSHRNDEERKQDVRTKCVTIEKHKTNVE</sequence>
<keyword evidence="5 11" id="KW-0863">Zinc-finger</keyword>
<dbReference type="EnsemblMetazoa" id="ADIR014169-RA">
    <property type="protein sequence ID" value="ADIR014169-PA"/>
    <property type="gene ID" value="ADIR014169"/>
</dbReference>
<keyword evidence="4" id="KW-0677">Repeat</keyword>
<dbReference type="InterPro" id="IPR036236">
    <property type="entry name" value="Znf_C2H2_sf"/>
</dbReference>
<feature type="binding site" evidence="12">
    <location>
        <position position="7"/>
    </location>
    <ligand>
        <name>Zn(2+)</name>
        <dbReference type="ChEBI" id="CHEBI:29105"/>
    </ligand>
</feature>
<name>A0A182NW89_9DIPT</name>
<evidence type="ECO:0000256" key="13">
    <source>
        <dbReference type="SAM" id="MobiDB-lite"/>
    </source>
</evidence>
<organism evidence="16 17">
    <name type="scientific">Anopheles dirus</name>
    <dbReference type="NCBI Taxonomy" id="7168"/>
    <lineage>
        <taxon>Eukaryota</taxon>
        <taxon>Metazoa</taxon>
        <taxon>Ecdysozoa</taxon>
        <taxon>Arthropoda</taxon>
        <taxon>Hexapoda</taxon>
        <taxon>Insecta</taxon>
        <taxon>Pterygota</taxon>
        <taxon>Neoptera</taxon>
        <taxon>Endopterygota</taxon>
        <taxon>Diptera</taxon>
        <taxon>Nematocera</taxon>
        <taxon>Culicoidea</taxon>
        <taxon>Culicidae</taxon>
        <taxon>Anophelinae</taxon>
        <taxon>Anopheles</taxon>
    </lineage>
</organism>